<reference evidence="2" key="1">
    <citation type="journal article" date="2014" name="Int. J. Syst. Evol. Microbiol.">
        <title>Complete genome sequence of Corynebacterium casei LMG S-19264T (=DSM 44701T), isolated from a smear-ripened cheese.</title>
        <authorList>
            <consortium name="US DOE Joint Genome Institute (JGI-PGF)"/>
            <person name="Walter F."/>
            <person name="Albersmeier A."/>
            <person name="Kalinowski J."/>
            <person name="Ruckert C."/>
        </authorList>
    </citation>
    <scope>NUCLEOTIDE SEQUENCE</scope>
    <source>
        <strain evidence="2">CGMCC 1.15493</strain>
    </source>
</reference>
<feature type="transmembrane region" description="Helical" evidence="1">
    <location>
        <begin position="74"/>
        <end position="92"/>
    </location>
</feature>
<dbReference type="Gene3D" id="3.40.720.10">
    <property type="entry name" value="Alkaline Phosphatase, subunit A"/>
    <property type="match status" value="1"/>
</dbReference>
<dbReference type="Proteomes" id="UP000613160">
    <property type="component" value="Unassembled WGS sequence"/>
</dbReference>
<dbReference type="EMBL" id="BMJJ01000018">
    <property type="protein sequence ID" value="GGD41707.1"/>
    <property type="molecule type" value="Genomic_DNA"/>
</dbReference>
<proteinExistence type="predicted"/>
<comment type="caution">
    <text evidence="2">The sequence shown here is derived from an EMBL/GenBank/DDBJ whole genome shotgun (WGS) entry which is preliminary data.</text>
</comment>
<feature type="transmembrane region" description="Helical" evidence="1">
    <location>
        <begin position="129"/>
        <end position="152"/>
    </location>
</feature>
<accession>A0A916YET6</accession>
<evidence type="ECO:0000313" key="3">
    <source>
        <dbReference type="Proteomes" id="UP000613160"/>
    </source>
</evidence>
<evidence type="ECO:0008006" key="4">
    <source>
        <dbReference type="Google" id="ProtNLM"/>
    </source>
</evidence>
<feature type="transmembrane region" description="Helical" evidence="1">
    <location>
        <begin position="50"/>
        <end position="67"/>
    </location>
</feature>
<sequence>MTPARSDPPPGGTEKTAARFGALRFLVGCVLLAGVVMLPSRPSDLSVDALHGVPVEVLVAASLLLLLRGWLFRLALATLTVLAALLLLSKLADLGTSTALGRPFNPLFDLVLLKDGWTLFSGTVGPAKAAAAVAGALLCFVGATALTAWCLAGARTIRPPRRRLAGGFAAVLAAVACVFVIWLRETPDPAPVFALGAADYAVDRVALMRQSARDLARFEAELAEDPLGDLSEKQLFQALAGRDVYVLFVESYGRSVLSNPAYSERIGPRLAAVEDLIGKAGYAARSGWMTSPTVGGQSWLAHGALLSGLPVTDQNRYGRMIASARKSLNALFRDAGWHTVAVMPAITMDWPESAYFGYDAVYASTGLGYRGLPFNWVTMPDQYTLTAAHRIVAQSTAPVMVEAALISSHAPWTPIPTLVPWEDVGDGRIFNAQALSGDTPAAIWADPERVRAQYLLSIDYALETIGAFVAKFGENAVFVVLGDHQPAGIVTGEDATRDVPFHVIANDPALLQRLDAMALTDGMVPRGDGDVIAMWSFREAFVRAMSDRPTSTGTAENAERGEK</sequence>
<feature type="transmembrane region" description="Helical" evidence="1">
    <location>
        <begin position="164"/>
        <end position="183"/>
    </location>
</feature>
<evidence type="ECO:0000313" key="2">
    <source>
        <dbReference type="EMBL" id="GGD41707.1"/>
    </source>
</evidence>
<keyword evidence="1" id="KW-0812">Transmembrane</keyword>
<keyword evidence="3" id="KW-1185">Reference proteome</keyword>
<dbReference type="SUPFAM" id="SSF53649">
    <property type="entry name" value="Alkaline phosphatase-like"/>
    <property type="match status" value="1"/>
</dbReference>
<reference evidence="2" key="2">
    <citation type="submission" date="2020-09" db="EMBL/GenBank/DDBJ databases">
        <authorList>
            <person name="Sun Q."/>
            <person name="Zhou Y."/>
        </authorList>
    </citation>
    <scope>NUCLEOTIDE SEQUENCE</scope>
    <source>
        <strain evidence="2">CGMCC 1.15493</strain>
    </source>
</reference>
<organism evidence="2 3">
    <name type="scientific">Aureimonas glaciei</name>
    <dbReference type="NCBI Taxonomy" id="1776957"/>
    <lineage>
        <taxon>Bacteria</taxon>
        <taxon>Pseudomonadati</taxon>
        <taxon>Pseudomonadota</taxon>
        <taxon>Alphaproteobacteria</taxon>
        <taxon>Hyphomicrobiales</taxon>
        <taxon>Aurantimonadaceae</taxon>
        <taxon>Aureimonas</taxon>
    </lineage>
</organism>
<gene>
    <name evidence="2" type="ORF">GCM10011335_50460</name>
</gene>
<evidence type="ECO:0000256" key="1">
    <source>
        <dbReference type="SAM" id="Phobius"/>
    </source>
</evidence>
<dbReference type="InterPro" id="IPR017850">
    <property type="entry name" value="Alkaline_phosphatase_core_sf"/>
</dbReference>
<protein>
    <recommendedName>
        <fullName evidence="4">Sulfatase</fullName>
    </recommendedName>
</protein>
<keyword evidence="1" id="KW-1133">Transmembrane helix</keyword>
<dbReference type="RefSeq" id="WP_188855203.1">
    <property type="nucleotide sequence ID" value="NZ_BMJJ01000018.1"/>
</dbReference>
<name>A0A916YET6_9HYPH</name>
<dbReference type="AlphaFoldDB" id="A0A916YET6"/>
<keyword evidence="1" id="KW-0472">Membrane</keyword>
<feature type="transmembrane region" description="Helical" evidence="1">
    <location>
        <begin position="21"/>
        <end position="38"/>
    </location>
</feature>